<name>A0A366IB37_9FIRM</name>
<dbReference type="InterPro" id="IPR000878">
    <property type="entry name" value="4pyrrol_Mease"/>
</dbReference>
<dbReference type="CDD" id="cd11723">
    <property type="entry name" value="YabN_N_like"/>
    <property type="match status" value="1"/>
</dbReference>
<dbReference type="GO" id="GO:0008168">
    <property type="term" value="F:methyltransferase activity"/>
    <property type="evidence" value="ECO:0007669"/>
    <property type="project" value="UniProtKB-KW"/>
</dbReference>
<organism evidence="3 4">
    <name type="scientific">Alkalibaculum bacchi</name>
    <dbReference type="NCBI Taxonomy" id="645887"/>
    <lineage>
        <taxon>Bacteria</taxon>
        <taxon>Bacillati</taxon>
        <taxon>Bacillota</taxon>
        <taxon>Clostridia</taxon>
        <taxon>Eubacteriales</taxon>
        <taxon>Eubacteriaceae</taxon>
        <taxon>Alkalibaculum</taxon>
    </lineage>
</organism>
<keyword evidence="3" id="KW-0808">Transferase</keyword>
<dbReference type="Gene3D" id="1.10.287.1080">
    <property type="entry name" value="MazG-like"/>
    <property type="match status" value="2"/>
</dbReference>
<dbReference type="InterPro" id="IPR011551">
    <property type="entry name" value="NTP_PyrPHydrolase_MazG"/>
</dbReference>
<dbReference type="GO" id="GO:0006203">
    <property type="term" value="P:dGTP catabolic process"/>
    <property type="evidence" value="ECO:0007669"/>
    <property type="project" value="TreeGrafter"/>
</dbReference>
<evidence type="ECO:0000313" key="4">
    <source>
        <dbReference type="Proteomes" id="UP000253490"/>
    </source>
</evidence>
<gene>
    <name evidence="3" type="ORF">DES36_104162</name>
</gene>
<dbReference type="SUPFAM" id="SSF53790">
    <property type="entry name" value="Tetrapyrrole methylase"/>
    <property type="match status" value="1"/>
</dbReference>
<dbReference type="OrthoDB" id="9808939at2"/>
<dbReference type="EMBL" id="QNRX01000004">
    <property type="protein sequence ID" value="RBP67460.1"/>
    <property type="molecule type" value="Genomic_DNA"/>
</dbReference>
<proteinExistence type="predicted"/>
<reference evidence="3 4" key="1">
    <citation type="submission" date="2018-06" db="EMBL/GenBank/DDBJ databases">
        <title>Genomic Encyclopedia of Type Strains, Phase IV (KMG-IV): sequencing the most valuable type-strain genomes for metagenomic binning, comparative biology and taxonomic classification.</title>
        <authorList>
            <person name="Goeker M."/>
        </authorList>
    </citation>
    <scope>NUCLEOTIDE SEQUENCE [LARGE SCALE GENOMIC DNA]</scope>
    <source>
        <strain evidence="3 4">DSM 22112</strain>
    </source>
</reference>
<evidence type="ECO:0000259" key="2">
    <source>
        <dbReference type="Pfam" id="PF03819"/>
    </source>
</evidence>
<dbReference type="CDD" id="cd11529">
    <property type="entry name" value="NTP-PPase_MazG_Cterm"/>
    <property type="match status" value="1"/>
</dbReference>
<dbReference type="FunFam" id="1.10.287.1080:FF:000001">
    <property type="entry name" value="Nucleoside triphosphate pyrophosphohydrolase"/>
    <property type="match status" value="1"/>
</dbReference>
<dbReference type="PIRSF" id="PIRSF002845">
    <property type="entry name" value="Ttrprl_mtas_MazG"/>
    <property type="match status" value="1"/>
</dbReference>
<accession>A0A366IB37</accession>
<dbReference type="FunFam" id="1.10.287.1080:FF:000003">
    <property type="entry name" value="Nucleoside triphosphate pyrophosphohydrolase"/>
    <property type="match status" value="1"/>
</dbReference>
<dbReference type="PANTHER" id="PTHR30522">
    <property type="entry name" value="NUCLEOSIDE TRIPHOSPHATE PYROPHOSPHOHYDROLASE"/>
    <property type="match status" value="1"/>
</dbReference>
<dbReference type="InterPro" id="IPR024180">
    <property type="entry name" value="Tetrapyrrole_Mease/MazG_pred"/>
</dbReference>
<dbReference type="GO" id="GO:0006950">
    <property type="term" value="P:response to stress"/>
    <property type="evidence" value="ECO:0007669"/>
    <property type="project" value="UniProtKB-ARBA"/>
</dbReference>
<dbReference type="Pfam" id="PF03819">
    <property type="entry name" value="MazG"/>
    <property type="match status" value="2"/>
</dbReference>
<dbReference type="GO" id="GO:0032259">
    <property type="term" value="P:methylation"/>
    <property type="evidence" value="ECO:0007669"/>
    <property type="project" value="UniProtKB-KW"/>
</dbReference>
<dbReference type="CDD" id="cd11528">
    <property type="entry name" value="NTP-PPase_MazG_Nterm"/>
    <property type="match status" value="1"/>
</dbReference>
<keyword evidence="4" id="KW-1185">Reference proteome</keyword>
<dbReference type="GO" id="GO:0046076">
    <property type="term" value="P:dTTP catabolic process"/>
    <property type="evidence" value="ECO:0007669"/>
    <property type="project" value="TreeGrafter"/>
</dbReference>
<sequence>MGTIHVIGLGPGNMEHLTLESYRLMKNAPLVYVRTIKHPLIEDLIQEGIPIEGFDYLYENADTFEEIYHKIAAILVEKAQLEQKIVFAVPGHPLFAEKTVEILIEILDNRQDEGNIEIHSSMSFLDVVITSLRIDPINGLKMLNAVSLETNPPDPNIGNIITQVYDRFVASDVKLACLEIYDDEQEIYVLSGSGMKNREKIEKIPLYQLDRIEWIDYLTTVYIPPVQKPKLEHINTLLSVMEQLRSPTGCSWDKEQTHDSLKRYLIEEAYEVIDAIEKNNPDDLVEELGDLLLQIIFHCQIAKEEGLFDLKDVVKGINQKLINRHPHIFNKDKKIDKSWEELKKTEKGFQYQYEIMEAVPKSLPSLYLAEKIQKKAADVGFDWNNPLPALDKIVEESIELKEAMEKLNDDEMTKELGDLLFSVVNVSRLLHIDPEEALHKTVDKFIRRFKFIEESLAEKGISPKESDLETMDSLWELSKDKKS</sequence>
<evidence type="ECO:0000313" key="3">
    <source>
        <dbReference type="EMBL" id="RBP67460.1"/>
    </source>
</evidence>
<dbReference type="InterPro" id="IPR004518">
    <property type="entry name" value="MazG-like_dom"/>
</dbReference>
<dbReference type="GO" id="GO:0046052">
    <property type="term" value="P:UTP catabolic process"/>
    <property type="evidence" value="ECO:0007669"/>
    <property type="project" value="TreeGrafter"/>
</dbReference>
<keyword evidence="3" id="KW-0489">Methyltransferase</keyword>
<dbReference type="GO" id="GO:0047429">
    <property type="term" value="F:nucleoside triphosphate diphosphatase activity"/>
    <property type="evidence" value="ECO:0007669"/>
    <property type="project" value="InterPro"/>
</dbReference>
<feature type="domain" description="NTP pyrophosphohydrolase MazG-like" evidence="2">
    <location>
        <begin position="390"/>
        <end position="449"/>
    </location>
</feature>
<dbReference type="AlphaFoldDB" id="A0A366IB37"/>
<dbReference type="InterPro" id="IPR048011">
    <property type="entry name" value="NTP-PPase_MazG-like_C"/>
</dbReference>
<dbReference type="NCBIfam" id="NF007113">
    <property type="entry name" value="PRK09562.1"/>
    <property type="match status" value="1"/>
</dbReference>
<dbReference type="PANTHER" id="PTHR30522:SF0">
    <property type="entry name" value="NUCLEOSIDE TRIPHOSPHATE PYROPHOSPHOHYDROLASE"/>
    <property type="match status" value="1"/>
</dbReference>
<dbReference type="SUPFAM" id="SSF101386">
    <property type="entry name" value="all-alpha NTP pyrophosphatases"/>
    <property type="match status" value="2"/>
</dbReference>
<dbReference type="GO" id="GO:0046081">
    <property type="term" value="P:dUTP catabolic process"/>
    <property type="evidence" value="ECO:0007669"/>
    <property type="project" value="TreeGrafter"/>
</dbReference>
<feature type="domain" description="Tetrapyrrole methylase" evidence="1">
    <location>
        <begin position="3"/>
        <end position="209"/>
    </location>
</feature>
<evidence type="ECO:0000259" key="1">
    <source>
        <dbReference type="Pfam" id="PF00590"/>
    </source>
</evidence>
<dbReference type="InterPro" id="IPR014777">
    <property type="entry name" value="4pyrrole_Mease_sub1"/>
</dbReference>
<feature type="domain" description="NTP pyrophosphohydrolase MazG-like" evidence="2">
    <location>
        <begin position="256"/>
        <end position="329"/>
    </location>
</feature>
<dbReference type="GO" id="GO:0046061">
    <property type="term" value="P:dATP catabolic process"/>
    <property type="evidence" value="ECO:0007669"/>
    <property type="project" value="TreeGrafter"/>
</dbReference>
<dbReference type="InterPro" id="IPR035996">
    <property type="entry name" value="4pyrrol_Methylase_sf"/>
</dbReference>
<dbReference type="RefSeq" id="WP_113920021.1">
    <property type="nucleotide sequence ID" value="NZ_QNRX01000004.1"/>
</dbReference>
<protein>
    <submittedName>
        <fullName evidence="3">Tetrapyrrole methylase family protein/MazG family protein</fullName>
    </submittedName>
</protein>
<dbReference type="NCBIfam" id="TIGR00444">
    <property type="entry name" value="mazG"/>
    <property type="match status" value="1"/>
</dbReference>
<dbReference type="Gene3D" id="3.40.1010.10">
    <property type="entry name" value="Cobalt-precorrin-4 Transmethylase, Domain 1"/>
    <property type="match status" value="1"/>
</dbReference>
<dbReference type="Pfam" id="PF00590">
    <property type="entry name" value="TP_methylase"/>
    <property type="match status" value="1"/>
</dbReference>
<dbReference type="InterPro" id="IPR048015">
    <property type="entry name" value="NTP-PPase_MazG-like_N"/>
</dbReference>
<dbReference type="GO" id="GO:0046047">
    <property type="term" value="P:TTP catabolic process"/>
    <property type="evidence" value="ECO:0007669"/>
    <property type="project" value="TreeGrafter"/>
</dbReference>
<dbReference type="Proteomes" id="UP000253490">
    <property type="component" value="Unassembled WGS sequence"/>
</dbReference>
<dbReference type="InterPro" id="IPR035013">
    <property type="entry name" value="YabN_N"/>
</dbReference>
<comment type="caution">
    <text evidence="3">The sequence shown here is derived from an EMBL/GenBank/DDBJ whole genome shotgun (WGS) entry which is preliminary data.</text>
</comment>